<evidence type="ECO:0000313" key="1">
    <source>
        <dbReference type="EMBL" id="KAH7973780.1"/>
    </source>
</evidence>
<reference evidence="1" key="1">
    <citation type="submission" date="2020-05" db="EMBL/GenBank/DDBJ databases">
        <title>Large-scale comparative analyses of tick genomes elucidate their genetic diversity and vector capacities.</title>
        <authorList>
            <person name="Jia N."/>
            <person name="Wang J."/>
            <person name="Shi W."/>
            <person name="Du L."/>
            <person name="Sun Y."/>
            <person name="Zhan W."/>
            <person name="Jiang J."/>
            <person name="Wang Q."/>
            <person name="Zhang B."/>
            <person name="Ji P."/>
            <person name="Sakyi L.B."/>
            <person name="Cui X."/>
            <person name="Yuan T."/>
            <person name="Jiang B."/>
            <person name="Yang W."/>
            <person name="Lam T.T.-Y."/>
            <person name="Chang Q."/>
            <person name="Ding S."/>
            <person name="Wang X."/>
            <person name="Zhu J."/>
            <person name="Ruan X."/>
            <person name="Zhao L."/>
            <person name="Wei J."/>
            <person name="Que T."/>
            <person name="Du C."/>
            <person name="Cheng J."/>
            <person name="Dai P."/>
            <person name="Han X."/>
            <person name="Huang E."/>
            <person name="Gao Y."/>
            <person name="Liu J."/>
            <person name="Shao H."/>
            <person name="Ye R."/>
            <person name="Li L."/>
            <person name="Wei W."/>
            <person name="Wang X."/>
            <person name="Wang C."/>
            <person name="Yang T."/>
            <person name="Huo Q."/>
            <person name="Li W."/>
            <person name="Guo W."/>
            <person name="Chen H."/>
            <person name="Zhou L."/>
            <person name="Ni X."/>
            <person name="Tian J."/>
            <person name="Zhou Y."/>
            <person name="Sheng Y."/>
            <person name="Liu T."/>
            <person name="Pan Y."/>
            <person name="Xia L."/>
            <person name="Li J."/>
            <person name="Zhao F."/>
            <person name="Cao W."/>
        </authorList>
    </citation>
    <scope>NUCLEOTIDE SEQUENCE</scope>
    <source>
        <strain evidence="1">Dsil-2018</strain>
    </source>
</reference>
<accession>A0ACB8DMN6</accession>
<name>A0ACB8DMN6_DERSI</name>
<dbReference type="EMBL" id="CM023479">
    <property type="protein sequence ID" value="KAH7973780.1"/>
    <property type="molecule type" value="Genomic_DNA"/>
</dbReference>
<sequence length="278" mass="29765">MLPGTVSVCRQQRNTPAATQHGENDTRAPRESSSFDVSFKAAAFGKACCFTDAAKYPGRRAYVAAVVNKDGTVINARTVCTDSPEVAEQVAISLALLEDGKSLVYCDSKRAILSFGTGSISPTVGRILGTQHLTPHYINWFPVHTGPLEGPLPHLNETAHEAARDLTHRKRYLPYRRPTGAAPPAASQGAIRTQAGTDEHSAMTSQGVTPGQKRQLVCTSQPDCKQQDTGESEDESTTIEDGNVANLSGMDEGGLRIVRHRQDRAEGIPVLITAASES</sequence>
<gene>
    <name evidence="1" type="ORF">HPB49_005291</name>
</gene>
<keyword evidence="2" id="KW-1185">Reference proteome</keyword>
<comment type="caution">
    <text evidence="1">The sequence shown here is derived from an EMBL/GenBank/DDBJ whole genome shotgun (WGS) entry which is preliminary data.</text>
</comment>
<dbReference type="Proteomes" id="UP000821865">
    <property type="component" value="Chromosome 10"/>
</dbReference>
<proteinExistence type="predicted"/>
<protein>
    <submittedName>
        <fullName evidence="1">Uncharacterized protein</fullName>
    </submittedName>
</protein>
<evidence type="ECO:0000313" key="2">
    <source>
        <dbReference type="Proteomes" id="UP000821865"/>
    </source>
</evidence>
<organism evidence="1 2">
    <name type="scientific">Dermacentor silvarum</name>
    <name type="common">Tick</name>
    <dbReference type="NCBI Taxonomy" id="543639"/>
    <lineage>
        <taxon>Eukaryota</taxon>
        <taxon>Metazoa</taxon>
        <taxon>Ecdysozoa</taxon>
        <taxon>Arthropoda</taxon>
        <taxon>Chelicerata</taxon>
        <taxon>Arachnida</taxon>
        <taxon>Acari</taxon>
        <taxon>Parasitiformes</taxon>
        <taxon>Ixodida</taxon>
        <taxon>Ixodoidea</taxon>
        <taxon>Ixodidae</taxon>
        <taxon>Rhipicephalinae</taxon>
        <taxon>Dermacentor</taxon>
    </lineage>
</organism>